<dbReference type="InterPro" id="IPR010773">
    <property type="entry name" value="Mycophage_PG1_Gp7"/>
</dbReference>
<reference evidence="2 3" key="1">
    <citation type="journal article" date="2014" name="Genome Announc.">
        <title>Draft Genome Sequence of the Antitrypanosomally Active Sponge-Associated Bacterium Actinokineospora sp. Strain EG49.</title>
        <authorList>
            <person name="Harjes J."/>
            <person name="Ryu T."/>
            <person name="Abdelmohsen U.R."/>
            <person name="Moitinho-Silva L."/>
            <person name="Horn H."/>
            <person name="Ravasi T."/>
            <person name="Hentschel U."/>
        </authorList>
    </citation>
    <scope>NUCLEOTIDE SEQUENCE [LARGE SCALE GENOMIC DNA]</scope>
    <source>
        <strain evidence="2 3">EG49</strain>
    </source>
</reference>
<dbReference type="AlphaFoldDB" id="W7J2L3"/>
<feature type="transmembrane region" description="Helical" evidence="1">
    <location>
        <begin position="146"/>
        <end position="167"/>
    </location>
</feature>
<evidence type="ECO:0000313" key="2">
    <source>
        <dbReference type="EMBL" id="EWC63181.1"/>
    </source>
</evidence>
<keyword evidence="1" id="KW-0812">Transmembrane</keyword>
<dbReference type="RefSeq" id="WP_052020832.1">
    <property type="nucleotide sequence ID" value="NZ_AYXG01000051.1"/>
</dbReference>
<evidence type="ECO:0008006" key="4">
    <source>
        <dbReference type="Google" id="ProtNLM"/>
    </source>
</evidence>
<accession>W7J2L3</accession>
<evidence type="ECO:0000313" key="3">
    <source>
        <dbReference type="Proteomes" id="UP000019277"/>
    </source>
</evidence>
<name>W7J2L3_9PSEU</name>
<dbReference type="Pfam" id="PF07098">
    <property type="entry name" value="DUF1360"/>
    <property type="match status" value="1"/>
</dbReference>
<organism evidence="2 3">
    <name type="scientific">Actinokineospora spheciospongiae</name>
    <dbReference type="NCBI Taxonomy" id="909613"/>
    <lineage>
        <taxon>Bacteria</taxon>
        <taxon>Bacillati</taxon>
        <taxon>Actinomycetota</taxon>
        <taxon>Actinomycetes</taxon>
        <taxon>Pseudonocardiales</taxon>
        <taxon>Pseudonocardiaceae</taxon>
        <taxon>Actinokineospora</taxon>
    </lineage>
</organism>
<proteinExistence type="predicted"/>
<feature type="transmembrane region" description="Helical" evidence="1">
    <location>
        <begin position="26"/>
        <end position="47"/>
    </location>
</feature>
<comment type="caution">
    <text evidence="2">The sequence shown here is derived from an EMBL/GenBank/DDBJ whole genome shotgun (WGS) entry which is preliminary data.</text>
</comment>
<keyword evidence="1" id="KW-0472">Membrane</keyword>
<accession>A0A8E3BJX0</accession>
<sequence>MSITDTIKTKALTIRARYDNGDDRPLAGYLSALGTYAATVGGLVLIGRGTGARLPERYAASDIALSAVAAHKASRMLTKDAIMSPLRAPLTRFEGSAGAGEVNESVTAQGHSHAMGELLTCPFCAAVWASTALLGGLVVAPKSARLVAVGLTVVTGADLLHLIYDWLKRTAEG</sequence>
<dbReference type="EMBL" id="AYXG01000051">
    <property type="protein sequence ID" value="EWC63181.1"/>
    <property type="molecule type" value="Genomic_DNA"/>
</dbReference>
<keyword evidence="1" id="KW-1133">Transmembrane helix</keyword>
<keyword evidence="3" id="KW-1185">Reference proteome</keyword>
<protein>
    <recommendedName>
        <fullName evidence="4">Integral membrane protein</fullName>
    </recommendedName>
</protein>
<gene>
    <name evidence="2" type="ORF">UO65_1395</name>
</gene>
<dbReference type="Proteomes" id="UP000019277">
    <property type="component" value="Unassembled WGS sequence"/>
</dbReference>
<dbReference type="STRING" id="909613.UO65_1395"/>
<dbReference type="eggNOG" id="ENOG5031MWT">
    <property type="taxonomic scope" value="Bacteria"/>
</dbReference>
<evidence type="ECO:0000256" key="1">
    <source>
        <dbReference type="SAM" id="Phobius"/>
    </source>
</evidence>
<feature type="transmembrane region" description="Helical" evidence="1">
    <location>
        <begin position="118"/>
        <end position="140"/>
    </location>
</feature>